<gene>
    <name evidence="1" type="ORF">SAMN02927900_03295</name>
</gene>
<evidence type="ECO:0008006" key="3">
    <source>
        <dbReference type="Google" id="ProtNLM"/>
    </source>
</evidence>
<evidence type="ECO:0000313" key="2">
    <source>
        <dbReference type="Proteomes" id="UP000199542"/>
    </source>
</evidence>
<dbReference type="EMBL" id="FMTM01000004">
    <property type="protein sequence ID" value="SCW62850.1"/>
    <property type="molecule type" value="Genomic_DNA"/>
</dbReference>
<dbReference type="InterPro" id="IPR010385">
    <property type="entry name" value="DUF982"/>
</dbReference>
<organism evidence="1 2">
    <name type="scientific">Rhizobium mongolense subsp. loessense</name>
    <dbReference type="NCBI Taxonomy" id="158890"/>
    <lineage>
        <taxon>Bacteria</taxon>
        <taxon>Pseudomonadati</taxon>
        <taxon>Pseudomonadota</taxon>
        <taxon>Alphaproteobacteria</taxon>
        <taxon>Hyphomicrobiales</taxon>
        <taxon>Rhizobiaceae</taxon>
        <taxon>Rhizobium/Agrobacterium group</taxon>
        <taxon>Rhizobium</taxon>
    </lineage>
</organism>
<dbReference type="AlphaFoldDB" id="A0A1G4S191"/>
<sequence>MSNRRWDHPIMIICRRTGQLSTIASTAEALDVLTNSWPVAEGKAFMAALLICSDVEAGIREPDEARASFIAAAKEAGVPFDTMDG</sequence>
<dbReference type="Gene3D" id="6.10.250.730">
    <property type="match status" value="1"/>
</dbReference>
<proteinExistence type="predicted"/>
<evidence type="ECO:0000313" key="1">
    <source>
        <dbReference type="EMBL" id="SCW62850.1"/>
    </source>
</evidence>
<dbReference type="RefSeq" id="WP_092585899.1">
    <property type="nucleotide sequence ID" value="NZ_FMTM01000004.1"/>
</dbReference>
<dbReference type="Proteomes" id="UP000199542">
    <property type="component" value="Unassembled WGS sequence"/>
</dbReference>
<reference evidence="1 2" key="1">
    <citation type="submission" date="2016-10" db="EMBL/GenBank/DDBJ databases">
        <authorList>
            <person name="de Groot N.N."/>
        </authorList>
    </citation>
    <scope>NUCLEOTIDE SEQUENCE [LARGE SCALE GENOMIC DNA]</scope>
    <source>
        <strain evidence="1 2">CGMCC 1.3401</strain>
    </source>
</reference>
<dbReference type="Pfam" id="PF06169">
    <property type="entry name" value="DUF982"/>
    <property type="match status" value="1"/>
</dbReference>
<name>A0A1G4S191_9HYPH</name>
<protein>
    <recommendedName>
        <fullName evidence="3">DUF982 domain-containing protein</fullName>
    </recommendedName>
</protein>
<accession>A0A1G4S191</accession>